<dbReference type="SMART" id="SM00829">
    <property type="entry name" value="PKS_ER"/>
    <property type="match status" value="1"/>
</dbReference>
<dbReference type="SUPFAM" id="SSF51735">
    <property type="entry name" value="NAD(P)-binding Rossmann-fold domains"/>
    <property type="match status" value="1"/>
</dbReference>
<keyword evidence="3" id="KW-1185">Reference proteome</keyword>
<dbReference type="RefSeq" id="WP_376979091.1">
    <property type="nucleotide sequence ID" value="NZ_JBHLSV010000005.1"/>
</dbReference>
<feature type="domain" description="Enoyl reductase (ER)" evidence="1">
    <location>
        <begin position="10"/>
        <end position="298"/>
    </location>
</feature>
<dbReference type="InterPro" id="IPR011032">
    <property type="entry name" value="GroES-like_sf"/>
</dbReference>
<reference evidence="2 3" key="1">
    <citation type="submission" date="2024-09" db="EMBL/GenBank/DDBJ databases">
        <authorList>
            <person name="Sun Q."/>
            <person name="Mori K."/>
        </authorList>
    </citation>
    <scope>NUCLEOTIDE SEQUENCE [LARGE SCALE GENOMIC DNA]</scope>
    <source>
        <strain evidence="2 3">CICC 10874</strain>
    </source>
</reference>
<dbReference type="EMBL" id="JBHLSV010000005">
    <property type="protein sequence ID" value="MFC0673486.1"/>
    <property type="molecule type" value="Genomic_DNA"/>
</dbReference>
<comment type="caution">
    <text evidence="2">The sequence shown here is derived from an EMBL/GenBank/DDBJ whole genome shotgun (WGS) entry which is preliminary data.</text>
</comment>
<dbReference type="PANTHER" id="PTHR43677:SF11">
    <property type="entry name" value="ZINC-CONTAINING ALCOHOL DEHYDROGENASE"/>
    <property type="match status" value="1"/>
</dbReference>
<name>A0ABV6R9M1_9MICO</name>
<dbReference type="Proteomes" id="UP001589793">
    <property type="component" value="Unassembled WGS sequence"/>
</dbReference>
<dbReference type="SUPFAM" id="SSF50129">
    <property type="entry name" value="GroES-like"/>
    <property type="match status" value="1"/>
</dbReference>
<dbReference type="PANTHER" id="PTHR43677">
    <property type="entry name" value="SHORT-CHAIN DEHYDROGENASE/REDUCTASE"/>
    <property type="match status" value="1"/>
</dbReference>
<dbReference type="InterPro" id="IPR020843">
    <property type="entry name" value="ER"/>
</dbReference>
<accession>A0ABV6R9M1</accession>
<sequence>MRALIVDQLGTPPVCRRMPDPQPAPGRVLAQVRAAAVKNVDRMLAAGTHYASSRLDLPARLGTDAVVELPDGTRAFTGVQPPEGAFAEQITVDPAQLLPLPATVEDAAAAALPNAGVSAWLALEHSARVRPGATVLVLGATGVTGSLAVQLARRRFRAGRVIAAGRSRERLHRLAGQGADATVRIGEDPAQLRTDVAALHAERPIDVVLDLLWGPPAEQVLQALGGDDLGAPAHRTRYVQIGESAGPQLRLPAAVLRSTGLELVGQGGGSVPAATLARVPTEILPALFDLLARGDLQIDTISRPLAQGAVAWTAPTPSGTRMVLVP</sequence>
<organism evidence="2 3">
    <name type="scientific">Brachybacterium hainanense</name>
    <dbReference type="NCBI Taxonomy" id="1541174"/>
    <lineage>
        <taxon>Bacteria</taxon>
        <taxon>Bacillati</taxon>
        <taxon>Actinomycetota</taxon>
        <taxon>Actinomycetes</taxon>
        <taxon>Micrococcales</taxon>
        <taxon>Dermabacteraceae</taxon>
        <taxon>Brachybacterium</taxon>
    </lineage>
</organism>
<dbReference type="InterPro" id="IPR036291">
    <property type="entry name" value="NAD(P)-bd_dom_sf"/>
</dbReference>
<gene>
    <name evidence="2" type="ORF">ACFFF6_05905</name>
</gene>
<dbReference type="Gene3D" id="3.40.50.720">
    <property type="entry name" value="NAD(P)-binding Rossmann-like Domain"/>
    <property type="match status" value="1"/>
</dbReference>
<dbReference type="Gene3D" id="3.90.180.10">
    <property type="entry name" value="Medium-chain alcohol dehydrogenases, catalytic domain"/>
    <property type="match status" value="2"/>
</dbReference>
<evidence type="ECO:0000313" key="2">
    <source>
        <dbReference type="EMBL" id="MFC0673486.1"/>
    </source>
</evidence>
<proteinExistence type="predicted"/>
<evidence type="ECO:0000313" key="3">
    <source>
        <dbReference type="Proteomes" id="UP001589793"/>
    </source>
</evidence>
<dbReference type="InterPro" id="IPR051397">
    <property type="entry name" value="Zn-ADH-like_protein"/>
</dbReference>
<evidence type="ECO:0000259" key="1">
    <source>
        <dbReference type="SMART" id="SM00829"/>
    </source>
</evidence>
<protein>
    <submittedName>
        <fullName evidence="2">Zinc-binding alcohol dehydrogenase family protein</fullName>
    </submittedName>
</protein>